<feature type="coiled-coil region" evidence="1">
    <location>
        <begin position="111"/>
        <end position="145"/>
    </location>
</feature>
<dbReference type="Proteomes" id="UP001558652">
    <property type="component" value="Unassembled WGS sequence"/>
</dbReference>
<feature type="compositionally biased region" description="Basic and acidic residues" evidence="2">
    <location>
        <begin position="25"/>
        <end position="38"/>
    </location>
</feature>
<dbReference type="AlphaFoldDB" id="A0ABD0ZDH6"/>
<keyword evidence="4" id="KW-1185">Reference proteome</keyword>
<keyword evidence="1" id="KW-0175">Coiled coil</keyword>
<protein>
    <submittedName>
        <fullName evidence="3">Uncharacterized protein</fullName>
    </submittedName>
</protein>
<evidence type="ECO:0000313" key="4">
    <source>
        <dbReference type="Proteomes" id="UP001558652"/>
    </source>
</evidence>
<gene>
    <name evidence="3" type="ORF">AAG570_000270</name>
</gene>
<accession>A0ABD0ZDH6</accession>
<organism evidence="3 4">
    <name type="scientific">Ranatra chinensis</name>
    <dbReference type="NCBI Taxonomy" id="642074"/>
    <lineage>
        <taxon>Eukaryota</taxon>
        <taxon>Metazoa</taxon>
        <taxon>Ecdysozoa</taxon>
        <taxon>Arthropoda</taxon>
        <taxon>Hexapoda</taxon>
        <taxon>Insecta</taxon>
        <taxon>Pterygota</taxon>
        <taxon>Neoptera</taxon>
        <taxon>Paraneoptera</taxon>
        <taxon>Hemiptera</taxon>
        <taxon>Heteroptera</taxon>
        <taxon>Panheteroptera</taxon>
        <taxon>Nepomorpha</taxon>
        <taxon>Nepidae</taxon>
        <taxon>Ranatrinae</taxon>
        <taxon>Ranatra</taxon>
    </lineage>
</organism>
<reference evidence="3 4" key="1">
    <citation type="submission" date="2024-07" db="EMBL/GenBank/DDBJ databases">
        <title>Chromosome-level genome assembly of the water stick insect Ranatra chinensis (Heteroptera: Nepidae).</title>
        <authorList>
            <person name="Liu X."/>
        </authorList>
    </citation>
    <scope>NUCLEOTIDE SEQUENCE [LARGE SCALE GENOMIC DNA]</scope>
    <source>
        <strain evidence="3">Cailab_2021Rc</strain>
        <tissue evidence="3">Muscle</tissue>
    </source>
</reference>
<feature type="region of interest" description="Disordered" evidence="2">
    <location>
        <begin position="1"/>
        <end position="38"/>
    </location>
</feature>
<name>A0ABD0ZDH6_9HEMI</name>
<comment type="caution">
    <text evidence="3">The sequence shown here is derived from an EMBL/GenBank/DDBJ whole genome shotgun (WGS) entry which is preliminary data.</text>
</comment>
<evidence type="ECO:0000313" key="3">
    <source>
        <dbReference type="EMBL" id="KAL1140338.1"/>
    </source>
</evidence>
<proteinExistence type="predicted"/>
<sequence length="147" mass="17061">MDLGRGFATQSEEHDDQTNLGGDINDLRTKLEKANEEKTRAIEAEKREREENKERIKEIEEESEEKLKVSICGAARVADTASEQENANIETFILLNKLMFHKNKKQETTEIEKDTEVRQELKCVIEDKEEQIEQLNKKIIENDVEGK</sequence>
<evidence type="ECO:0000256" key="1">
    <source>
        <dbReference type="SAM" id="Coils"/>
    </source>
</evidence>
<evidence type="ECO:0000256" key="2">
    <source>
        <dbReference type="SAM" id="MobiDB-lite"/>
    </source>
</evidence>
<dbReference type="EMBL" id="JBFDAA010000001">
    <property type="protein sequence ID" value="KAL1140338.1"/>
    <property type="molecule type" value="Genomic_DNA"/>
</dbReference>